<accession>H2AZL8</accession>
<protein>
    <recommendedName>
        <fullName evidence="4">Spore membrane assembly protein 2</fullName>
    </recommendedName>
</protein>
<name>H2AZL8_KAZAF</name>
<dbReference type="GeneID" id="13883455"/>
<keyword evidence="1" id="KW-0472">Membrane</keyword>
<keyword evidence="1" id="KW-1133">Transmembrane helix</keyword>
<keyword evidence="1" id="KW-0812">Transmembrane</keyword>
<organism evidence="2 3">
    <name type="scientific">Kazachstania africana (strain ATCC 22294 / BCRC 22015 / CBS 2517 / CECT 1963 / NBRC 1671 / NRRL Y-8276)</name>
    <name type="common">Yeast</name>
    <name type="synonym">Kluyveromyces africanus</name>
    <dbReference type="NCBI Taxonomy" id="1071382"/>
    <lineage>
        <taxon>Eukaryota</taxon>
        <taxon>Fungi</taxon>
        <taxon>Dikarya</taxon>
        <taxon>Ascomycota</taxon>
        <taxon>Saccharomycotina</taxon>
        <taxon>Saccharomycetes</taxon>
        <taxon>Saccharomycetales</taxon>
        <taxon>Saccharomycetaceae</taxon>
        <taxon>Kazachstania</taxon>
    </lineage>
</organism>
<dbReference type="OrthoDB" id="4073891at2759"/>
<dbReference type="AlphaFoldDB" id="H2AZL8"/>
<dbReference type="KEGG" id="kaf:KAFR_0I00370"/>
<dbReference type="RefSeq" id="XP_003958953.1">
    <property type="nucleotide sequence ID" value="XM_003958904.1"/>
</dbReference>
<feature type="transmembrane region" description="Helical" evidence="1">
    <location>
        <begin position="306"/>
        <end position="338"/>
    </location>
</feature>
<dbReference type="GO" id="GO:0005737">
    <property type="term" value="C:cytoplasm"/>
    <property type="evidence" value="ECO:0007669"/>
    <property type="project" value="EnsemblFungi"/>
</dbReference>
<dbReference type="HOGENOM" id="CLU_776604_0_0_1"/>
<feature type="transmembrane region" description="Helical" evidence="1">
    <location>
        <begin position="265"/>
        <end position="286"/>
    </location>
</feature>
<reference evidence="2 3" key="1">
    <citation type="journal article" date="2011" name="Proc. Natl. Acad. Sci. U.S.A.">
        <title>Evolutionary erosion of yeast sex chromosomes by mating-type switching accidents.</title>
        <authorList>
            <person name="Gordon J.L."/>
            <person name="Armisen D."/>
            <person name="Proux-Wera E."/>
            <person name="Oheigeartaigh S.S."/>
            <person name="Byrne K.P."/>
            <person name="Wolfe K.H."/>
        </authorList>
    </citation>
    <scope>NUCLEOTIDE SEQUENCE [LARGE SCALE GENOMIC DNA]</scope>
    <source>
        <strain evidence="3">ATCC 22294 / BCRC 22015 / CBS 2517 / CECT 1963 / NBRC 1671 / NRRL Y-8276</strain>
    </source>
</reference>
<dbReference type="EMBL" id="HE650829">
    <property type="protein sequence ID" value="CCF59818.1"/>
    <property type="molecule type" value="Genomic_DNA"/>
</dbReference>
<keyword evidence="3" id="KW-1185">Reference proteome</keyword>
<dbReference type="GO" id="GO:0070583">
    <property type="term" value="P:spore membrane bending pathway"/>
    <property type="evidence" value="ECO:0007669"/>
    <property type="project" value="EnsemblFungi"/>
</dbReference>
<evidence type="ECO:0000313" key="3">
    <source>
        <dbReference type="Proteomes" id="UP000005220"/>
    </source>
</evidence>
<dbReference type="InParanoid" id="H2AZL8"/>
<dbReference type="FunCoup" id="H2AZL8">
    <property type="interactions" value="26"/>
</dbReference>
<gene>
    <name evidence="2" type="primary">KAFR0I00370</name>
    <name evidence="2" type="ORF">KAFR_0I00370</name>
</gene>
<dbReference type="GO" id="GO:0005628">
    <property type="term" value="C:prospore membrane"/>
    <property type="evidence" value="ECO:0007669"/>
    <property type="project" value="EnsemblFungi"/>
</dbReference>
<feature type="transmembrane region" description="Helical" evidence="1">
    <location>
        <begin position="232"/>
        <end position="253"/>
    </location>
</feature>
<sequence length="380" mass="42853">MFFLFKKLLVWSVLLSLTLTQLLLYLPNLTCTSTSTLPVCTPQFNFAIVGSSTTAKEFIGSIRQFLKLLSYLTIDMGWSNELTDSSIYDDANLIDTFSADNVYNVNYFGYCKRNATKTIYCMGSGDAGMDILGVLVRDIGSQLSKLSTVHENNTVLLSNSMVFTYHLALKSLRAFFKKNQAKDNFLSSLLIGDVGNDGKSGYVPKSYDKGVEFAYSLMKFNQIYFYFQTFEMSMSCLYVILIFIFGTTIFLNLKIKLLTIPLKLVTLVLLLASTVTFSVTGLYLVALKAMEPPDTSQQVAEPDFKWGLLEISVGSGFIIGFVRYFIQFFMCIITFICVRHYKTSSKEDKKSLQKENPNYMVESPIKSVPNYRYKGPSLSV</sequence>
<dbReference type="eggNOG" id="ENOG502QW7F">
    <property type="taxonomic scope" value="Eukaryota"/>
</dbReference>
<dbReference type="Proteomes" id="UP000005220">
    <property type="component" value="Chromosome 9"/>
</dbReference>
<evidence type="ECO:0008006" key="4">
    <source>
        <dbReference type="Google" id="ProtNLM"/>
    </source>
</evidence>
<proteinExistence type="predicted"/>
<evidence type="ECO:0000313" key="2">
    <source>
        <dbReference type="EMBL" id="CCF59818.1"/>
    </source>
</evidence>
<evidence type="ECO:0000256" key="1">
    <source>
        <dbReference type="SAM" id="Phobius"/>
    </source>
</evidence>